<name>A0ABS6XJ79_9SPHN</name>
<dbReference type="EMBL" id="JAHWZX010000003">
    <property type="protein sequence ID" value="MBW4330269.1"/>
    <property type="molecule type" value="Genomic_DNA"/>
</dbReference>
<feature type="domain" description="Right handed beta helix" evidence="2">
    <location>
        <begin position="112"/>
        <end position="288"/>
    </location>
</feature>
<dbReference type="InterPro" id="IPR006626">
    <property type="entry name" value="PbH1"/>
</dbReference>
<dbReference type="PANTHER" id="PTHR36453">
    <property type="entry name" value="SECRETED PROTEIN-RELATED"/>
    <property type="match status" value="1"/>
</dbReference>
<keyword evidence="1" id="KW-0732">Signal</keyword>
<dbReference type="RefSeq" id="WP_219237364.1">
    <property type="nucleotide sequence ID" value="NZ_JAHWZX010000003.1"/>
</dbReference>
<organism evidence="3 4">
    <name type="scientific">Stakelama flava</name>
    <dbReference type="NCBI Taxonomy" id="2860338"/>
    <lineage>
        <taxon>Bacteria</taxon>
        <taxon>Pseudomonadati</taxon>
        <taxon>Pseudomonadota</taxon>
        <taxon>Alphaproteobacteria</taxon>
        <taxon>Sphingomonadales</taxon>
        <taxon>Sphingomonadaceae</taxon>
        <taxon>Stakelama</taxon>
    </lineage>
</organism>
<evidence type="ECO:0000256" key="1">
    <source>
        <dbReference type="SAM" id="SignalP"/>
    </source>
</evidence>
<dbReference type="PANTHER" id="PTHR36453:SF1">
    <property type="entry name" value="RIGHT HANDED BETA HELIX DOMAIN-CONTAINING PROTEIN"/>
    <property type="match status" value="1"/>
</dbReference>
<dbReference type="InterPro" id="IPR039448">
    <property type="entry name" value="Beta_helix"/>
</dbReference>
<dbReference type="SMART" id="SM00710">
    <property type="entry name" value="PbH1"/>
    <property type="match status" value="7"/>
</dbReference>
<keyword evidence="4" id="KW-1185">Reference proteome</keyword>
<sequence>MRFLSILLTALLSIVPGGVIARARAQQAVYVSPQGDDSASGRTPQTAFRSLERAGAAVRSGNASTVYLMEGIFRRSSPFVIAPSPRPQRWIAAPGAQPVLDGGNKTGQALMVTGHDVTVQGLRIVNFTDNGIVVSDADGVTIRDNVVRHIASPGWTRAAILVVQVAKNVTVEANDVADTGYVGIGYFASAGGNLRGVRITDNRLARTCLRVADCGAIYVSGRTPTANGAIIRGNRIRDYGPSGGEAKAIYLDDGLSGAEVSRNVISGQGTYALQIHGGSDNLIVGNVINLPLGQPVLFYQQKEDGSSQAMANNRMSGNVVRAPGQPKLNVKFGGRGSGLILGQNRIEVP</sequence>
<evidence type="ECO:0000313" key="3">
    <source>
        <dbReference type="EMBL" id="MBW4330269.1"/>
    </source>
</evidence>
<comment type="caution">
    <text evidence="3">The sequence shown here is derived from an EMBL/GenBank/DDBJ whole genome shotgun (WGS) entry which is preliminary data.</text>
</comment>
<feature type="chain" id="PRO_5045876092" evidence="1">
    <location>
        <begin position="22"/>
        <end position="349"/>
    </location>
</feature>
<reference evidence="3 4" key="1">
    <citation type="submission" date="2021-07" db="EMBL/GenBank/DDBJ databases">
        <title>Stakelama flava sp. nov., a novel endophytic bacterium isolated from branch of Kandelia candel.</title>
        <authorList>
            <person name="Tuo L."/>
        </authorList>
    </citation>
    <scope>NUCLEOTIDE SEQUENCE [LARGE SCALE GENOMIC DNA]</scope>
    <source>
        <strain evidence="3 4">CBK3Z-3</strain>
    </source>
</reference>
<accession>A0ABS6XJ79</accession>
<feature type="signal peptide" evidence="1">
    <location>
        <begin position="1"/>
        <end position="21"/>
    </location>
</feature>
<proteinExistence type="predicted"/>
<protein>
    <submittedName>
        <fullName evidence="3">Right-handed parallel beta-helix repeat-containing protein</fullName>
    </submittedName>
</protein>
<dbReference type="Proteomes" id="UP001197214">
    <property type="component" value="Unassembled WGS sequence"/>
</dbReference>
<evidence type="ECO:0000259" key="2">
    <source>
        <dbReference type="Pfam" id="PF13229"/>
    </source>
</evidence>
<dbReference type="Pfam" id="PF13229">
    <property type="entry name" value="Beta_helix"/>
    <property type="match status" value="1"/>
</dbReference>
<evidence type="ECO:0000313" key="4">
    <source>
        <dbReference type="Proteomes" id="UP001197214"/>
    </source>
</evidence>
<gene>
    <name evidence="3" type="ORF">KY084_05210</name>
</gene>